<feature type="domain" description="AAA" evidence="1">
    <location>
        <begin position="3"/>
        <end position="176"/>
    </location>
</feature>
<reference evidence="2 3" key="1">
    <citation type="submission" date="2019-08" db="EMBL/GenBank/DDBJ databases">
        <title>In-depth cultivation of the pig gut microbiome towards novel bacterial diversity and tailored functional studies.</title>
        <authorList>
            <person name="Wylensek D."/>
            <person name="Hitch T.C.A."/>
            <person name="Clavel T."/>
        </authorList>
    </citation>
    <scope>NUCLEOTIDE SEQUENCE [LARGE SCALE GENOMIC DNA]</scope>
    <source>
        <strain evidence="2 3">NM-380-WT-3C1</strain>
    </source>
</reference>
<dbReference type="RefSeq" id="WP_154426166.1">
    <property type="nucleotide sequence ID" value="NZ_VUNN01000020.1"/>
</dbReference>
<dbReference type="CDD" id="cd02042">
    <property type="entry name" value="ParAB_family"/>
    <property type="match status" value="1"/>
</dbReference>
<evidence type="ECO:0000259" key="1">
    <source>
        <dbReference type="Pfam" id="PF13614"/>
    </source>
</evidence>
<name>A0A7X2PDF3_9SPIO</name>
<dbReference type="PANTHER" id="PTHR13696">
    <property type="entry name" value="P-LOOP CONTAINING NUCLEOSIDE TRIPHOSPHATE HYDROLASE"/>
    <property type="match status" value="1"/>
</dbReference>
<proteinExistence type="predicted"/>
<dbReference type="InterPro" id="IPR027417">
    <property type="entry name" value="P-loop_NTPase"/>
</dbReference>
<dbReference type="PANTHER" id="PTHR13696:SF52">
    <property type="entry name" value="PARA FAMILY PROTEIN CT_582"/>
    <property type="match status" value="1"/>
</dbReference>
<evidence type="ECO:0000313" key="2">
    <source>
        <dbReference type="EMBL" id="MSU06911.1"/>
    </source>
</evidence>
<keyword evidence="3" id="KW-1185">Reference proteome</keyword>
<protein>
    <submittedName>
        <fullName evidence="2">ParA family protein</fullName>
    </submittedName>
</protein>
<dbReference type="SUPFAM" id="SSF52540">
    <property type="entry name" value="P-loop containing nucleoside triphosphate hydrolases"/>
    <property type="match status" value="1"/>
</dbReference>
<dbReference type="Gene3D" id="3.40.50.300">
    <property type="entry name" value="P-loop containing nucleotide triphosphate hydrolases"/>
    <property type="match status" value="1"/>
</dbReference>
<dbReference type="EMBL" id="VUNN01000020">
    <property type="protein sequence ID" value="MSU06911.1"/>
    <property type="molecule type" value="Genomic_DNA"/>
</dbReference>
<organism evidence="2 3">
    <name type="scientific">Bullifex porci</name>
    <dbReference type="NCBI Taxonomy" id="2606638"/>
    <lineage>
        <taxon>Bacteria</taxon>
        <taxon>Pseudomonadati</taxon>
        <taxon>Spirochaetota</taxon>
        <taxon>Spirochaetia</taxon>
        <taxon>Spirochaetales</taxon>
        <taxon>Spirochaetaceae</taxon>
        <taxon>Bullifex</taxon>
    </lineage>
</organism>
<sequence>MAKTVAFHLQKGGVGKTTISGTLACQSALGGHKTLIVDCDPQGNISSWFLKEPPKYELADVLQGKCYVNDAIVKVPAVDNLYILPTFGIGGTLKLYSETKLAEEPFVLQDLIAEASAGFERIVLDLSPGLGRLERSALIASDEVVSPMISEVFSLDGLEIFIHELVKIRKNMRASVKHNKVIINSYDSRIKQHRDIYAAALKAKNYEVYLIPVDPIFRKCQEAGKAPQGFKIKGRGMKDSTIAAFEKLDKDIWK</sequence>
<dbReference type="InterPro" id="IPR050678">
    <property type="entry name" value="DNA_Partitioning_ATPase"/>
</dbReference>
<dbReference type="Proteomes" id="UP000460549">
    <property type="component" value="Unassembled WGS sequence"/>
</dbReference>
<gene>
    <name evidence="2" type="ORF">FYJ80_09030</name>
</gene>
<dbReference type="AlphaFoldDB" id="A0A7X2PDF3"/>
<dbReference type="InterPro" id="IPR025669">
    <property type="entry name" value="AAA_dom"/>
</dbReference>
<evidence type="ECO:0000313" key="3">
    <source>
        <dbReference type="Proteomes" id="UP000460549"/>
    </source>
</evidence>
<dbReference type="Pfam" id="PF13614">
    <property type="entry name" value="AAA_31"/>
    <property type="match status" value="1"/>
</dbReference>
<accession>A0A7X2PDF3</accession>
<comment type="caution">
    <text evidence="2">The sequence shown here is derived from an EMBL/GenBank/DDBJ whole genome shotgun (WGS) entry which is preliminary data.</text>
</comment>